<reference evidence="3 4" key="1">
    <citation type="submission" date="2016-07" db="EMBL/GenBank/DDBJ databases">
        <title>Pervasive Adenine N6-methylation of Active Genes in Fungi.</title>
        <authorList>
            <consortium name="DOE Joint Genome Institute"/>
            <person name="Mondo S.J."/>
            <person name="Dannebaum R.O."/>
            <person name="Kuo R.C."/>
            <person name="Labutti K."/>
            <person name="Haridas S."/>
            <person name="Kuo A."/>
            <person name="Salamov A."/>
            <person name="Ahrendt S.R."/>
            <person name="Lipzen A."/>
            <person name="Sullivan W."/>
            <person name="Andreopoulos W.B."/>
            <person name="Clum A."/>
            <person name="Lindquist E."/>
            <person name="Daum C."/>
            <person name="Ramamoorthy G.K."/>
            <person name="Gryganskyi A."/>
            <person name="Culley D."/>
            <person name="Magnuson J.K."/>
            <person name="James T.Y."/>
            <person name="O'Malley M.A."/>
            <person name="Stajich J.E."/>
            <person name="Spatafora J.W."/>
            <person name="Visel A."/>
            <person name="Grigoriev I.V."/>
        </authorList>
    </citation>
    <scope>NUCLEOTIDE SEQUENCE [LARGE SCALE GENOMIC DNA]</scope>
    <source>
        <strain evidence="3 4">JEL800</strain>
    </source>
</reference>
<keyword evidence="4" id="KW-1185">Reference proteome</keyword>
<comment type="caution">
    <text evidence="3">The sequence shown here is derived from an EMBL/GenBank/DDBJ whole genome shotgun (WGS) entry which is preliminary data.</text>
</comment>
<dbReference type="Proteomes" id="UP000193642">
    <property type="component" value="Unassembled WGS sequence"/>
</dbReference>
<dbReference type="PANTHER" id="PTHR24198">
    <property type="entry name" value="ANKYRIN REPEAT AND PROTEIN KINASE DOMAIN-CONTAINING PROTEIN"/>
    <property type="match status" value="1"/>
</dbReference>
<accession>A0A1Y2BPF2</accession>
<dbReference type="SUPFAM" id="SSF48403">
    <property type="entry name" value="Ankyrin repeat"/>
    <property type="match status" value="1"/>
</dbReference>
<dbReference type="Gene3D" id="1.25.40.20">
    <property type="entry name" value="Ankyrin repeat-containing domain"/>
    <property type="match status" value="1"/>
</dbReference>
<organism evidence="3 4">
    <name type="scientific">Rhizoclosmatium globosum</name>
    <dbReference type="NCBI Taxonomy" id="329046"/>
    <lineage>
        <taxon>Eukaryota</taxon>
        <taxon>Fungi</taxon>
        <taxon>Fungi incertae sedis</taxon>
        <taxon>Chytridiomycota</taxon>
        <taxon>Chytridiomycota incertae sedis</taxon>
        <taxon>Chytridiomycetes</taxon>
        <taxon>Chytridiales</taxon>
        <taxon>Chytriomycetaceae</taxon>
        <taxon>Rhizoclosmatium</taxon>
    </lineage>
</organism>
<sequence>MAKLLLRDPRLDPAPPFESSSSLFSSYETLISIAASKGLNEIVELLLVHPRMAGKSDGFNAALWYATSSGNCEILKLLLKDGRANPTEGQTFSMACSQVNDQVVRLYLEDGRLDPSMNNQEALIHACWYEKLNIAKILVEDPRVDLETALNRLESIPQQSFNNKRKVIDLLKTFKKKGA</sequence>
<dbReference type="SMART" id="SM00248">
    <property type="entry name" value="ANK"/>
    <property type="match status" value="3"/>
</dbReference>
<proteinExistence type="predicted"/>
<dbReference type="Pfam" id="PF12796">
    <property type="entry name" value="Ank_2"/>
    <property type="match status" value="1"/>
</dbReference>
<dbReference type="AlphaFoldDB" id="A0A1Y2BPF2"/>
<dbReference type="OrthoDB" id="2163089at2759"/>
<evidence type="ECO:0000256" key="2">
    <source>
        <dbReference type="ARBA" id="ARBA00023043"/>
    </source>
</evidence>
<dbReference type="InterPro" id="IPR002110">
    <property type="entry name" value="Ankyrin_rpt"/>
</dbReference>
<name>A0A1Y2BPF2_9FUNG</name>
<dbReference type="EMBL" id="MCGO01000054">
    <property type="protein sequence ID" value="ORY36632.1"/>
    <property type="molecule type" value="Genomic_DNA"/>
</dbReference>
<dbReference type="InterPro" id="IPR036770">
    <property type="entry name" value="Ankyrin_rpt-contain_sf"/>
</dbReference>
<evidence type="ECO:0000313" key="4">
    <source>
        <dbReference type="Proteomes" id="UP000193642"/>
    </source>
</evidence>
<protein>
    <submittedName>
        <fullName evidence="3">Uncharacterized protein</fullName>
    </submittedName>
</protein>
<evidence type="ECO:0000313" key="3">
    <source>
        <dbReference type="EMBL" id="ORY36632.1"/>
    </source>
</evidence>
<dbReference type="PANTHER" id="PTHR24198:SF165">
    <property type="entry name" value="ANKYRIN REPEAT-CONTAINING PROTEIN-RELATED"/>
    <property type="match status" value="1"/>
</dbReference>
<gene>
    <name evidence="3" type="ORF">BCR33DRAFT_721861</name>
</gene>
<keyword evidence="1" id="KW-0677">Repeat</keyword>
<keyword evidence="2" id="KW-0040">ANK repeat</keyword>
<evidence type="ECO:0000256" key="1">
    <source>
        <dbReference type="ARBA" id="ARBA00022737"/>
    </source>
</evidence>